<dbReference type="Pfam" id="PF03372">
    <property type="entry name" value="Exo_endo_phos"/>
    <property type="match status" value="1"/>
</dbReference>
<name>A0A9Q1K5I0_9CARY</name>
<dbReference type="OrthoDB" id="986383at2759"/>
<feature type="region of interest" description="Disordered" evidence="1">
    <location>
        <begin position="41"/>
        <end position="71"/>
    </location>
</feature>
<dbReference type="Gene3D" id="3.60.10.10">
    <property type="entry name" value="Endonuclease/exonuclease/phosphatase"/>
    <property type="match status" value="1"/>
</dbReference>
<evidence type="ECO:0000313" key="4">
    <source>
        <dbReference type="Proteomes" id="UP001153076"/>
    </source>
</evidence>
<evidence type="ECO:0000259" key="2">
    <source>
        <dbReference type="Pfam" id="PF03372"/>
    </source>
</evidence>
<dbReference type="GO" id="GO:0003824">
    <property type="term" value="F:catalytic activity"/>
    <property type="evidence" value="ECO:0007669"/>
    <property type="project" value="InterPro"/>
</dbReference>
<accession>A0A9Q1K5I0</accession>
<feature type="domain" description="Endonuclease/exonuclease/phosphatase" evidence="2">
    <location>
        <begin position="219"/>
        <end position="336"/>
    </location>
</feature>
<dbReference type="InterPro" id="IPR005135">
    <property type="entry name" value="Endo/exonuclease/phosphatase"/>
</dbReference>
<dbReference type="SUPFAM" id="SSF56219">
    <property type="entry name" value="DNase I-like"/>
    <property type="match status" value="1"/>
</dbReference>
<dbReference type="AlphaFoldDB" id="A0A9Q1K5I0"/>
<dbReference type="Proteomes" id="UP001153076">
    <property type="component" value="Unassembled WGS sequence"/>
</dbReference>
<dbReference type="InterPro" id="IPR036691">
    <property type="entry name" value="Endo/exonu/phosph_ase_sf"/>
</dbReference>
<reference evidence="3" key="1">
    <citation type="submission" date="2022-04" db="EMBL/GenBank/DDBJ databases">
        <title>Carnegiea gigantea Genome sequencing and assembly v2.</title>
        <authorList>
            <person name="Copetti D."/>
            <person name="Sanderson M.J."/>
            <person name="Burquez A."/>
            <person name="Wojciechowski M.F."/>
        </authorList>
    </citation>
    <scope>NUCLEOTIDE SEQUENCE</scope>
    <source>
        <strain evidence="3">SGP5-SGP5p</strain>
        <tissue evidence="3">Aerial part</tissue>
    </source>
</reference>
<evidence type="ECO:0000256" key="1">
    <source>
        <dbReference type="SAM" id="MobiDB-lite"/>
    </source>
</evidence>
<dbReference type="PANTHER" id="PTHR35218">
    <property type="entry name" value="RNASE H DOMAIN-CONTAINING PROTEIN"/>
    <property type="match status" value="1"/>
</dbReference>
<keyword evidence="4" id="KW-1185">Reference proteome</keyword>
<proteinExistence type="predicted"/>
<evidence type="ECO:0000313" key="3">
    <source>
        <dbReference type="EMBL" id="KAJ8436757.1"/>
    </source>
</evidence>
<sequence length="447" mass="51002">MANPISHDSSLNDVEILEEEMEENNSTLEDTNLEITTIAIEKEAPQQPTRPPLTLTSSLTQRKPKTSPKKDHVQIRSAPSNLKLIARNTRVPSPLSTPQTASLMLASRLKQFRPSNGIPETHHFILVIHQTNVEQCVTFPKNATQLDLIVMRNPCDVMKVQFLQLLTRGNLEQKTICQVPRIPFQGIPVHHMFKDKDILSLFKDFMDCTTSIKDNFSIMAWNTQEVGNIYFLNTLRELIHRYDPKILALVEVKISGQQANTVCNRIGYSDCIRSKAQGFKGGIWVFWRLEVYHLQLIKSFFQHVTMELSAFGETITNPWLIIGDFNDTHSMQEIKGSTVGMALLIDVRILTSNTPETSKYACLDCELCNHQWRIRFEEAGVRHLLQNKSDHCPLSISPNSFAPISHVLKLFCFQVAWLTHDKFEQCSLEIGSRTCPFILSLVMSQKR</sequence>
<organism evidence="3 4">
    <name type="scientific">Carnegiea gigantea</name>
    <dbReference type="NCBI Taxonomy" id="171969"/>
    <lineage>
        <taxon>Eukaryota</taxon>
        <taxon>Viridiplantae</taxon>
        <taxon>Streptophyta</taxon>
        <taxon>Embryophyta</taxon>
        <taxon>Tracheophyta</taxon>
        <taxon>Spermatophyta</taxon>
        <taxon>Magnoliopsida</taxon>
        <taxon>eudicotyledons</taxon>
        <taxon>Gunneridae</taxon>
        <taxon>Pentapetalae</taxon>
        <taxon>Caryophyllales</taxon>
        <taxon>Cactineae</taxon>
        <taxon>Cactaceae</taxon>
        <taxon>Cactoideae</taxon>
        <taxon>Echinocereeae</taxon>
        <taxon>Carnegiea</taxon>
    </lineage>
</organism>
<dbReference type="PANTHER" id="PTHR35218:SF9">
    <property type="entry name" value="ENDONUCLEASE_EXONUCLEASE_PHOSPHATASE DOMAIN-CONTAINING PROTEIN"/>
    <property type="match status" value="1"/>
</dbReference>
<dbReference type="EMBL" id="JAKOGI010000330">
    <property type="protein sequence ID" value="KAJ8436757.1"/>
    <property type="molecule type" value="Genomic_DNA"/>
</dbReference>
<feature type="compositionally biased region" description="Low complexity" evidence="1">
    <location>
        <begin position="52"/>
        <end position="61"/>
    </location>
</feature>
<protein>
    <recommendedName>
        <fullName evidence="2">Endonuclease/exonuclease/phosphatase domain-containing protein</fullName>
    </recommendedName>
</protein>
<gene>
    <name evidence="3" type="ORF">Cgig2_030115</name>
</gene>
<comment type="caution">
    <text evidence="3">The sequence shown here is derived from an EMBL/GenBank/DDBJ whole genome shotgun (WGS) entry which is preliminary data.</text>
</comment>